<dbReference type="OrthoDB" id="794286at2"/>
<dbReference type="Pfam" id="PF12098">
    <property type="entry name" value="DUF3574"/>
    <property type="match status" value="1"/>
</dbReference>
<dbReference type="AlphaFoldDB" id="A0A5R9J718"/>
<evidence type="ECO:0000313" key="2">
    <source>
        <dbReference type="EMBL" id="TLU72769.1"/>
    </source>
</evidence>
<keyword evidence="1" id="KW-0732">Signal</keyword>
<dbReference type="EMBL" id="VCDI01000003">
    <property type="protein sequence ID" value="TLU72769.1"/>
    <property type="molecule type" value="Genomic_DNA"/>
</dbReference>
<dbReference type="RefSeq" id="WP_138326230.1">
    <property type="nucleotide sequence ID" value="NZ_VCDI01000003.1"/>
</dbReference>
<accession>A0A5R9J718</accession>
<keyword evidence="3" id="KW-1185">Reference proteome</keyword>
<feature type="signal peptide" evidence="1">
    <location>
        <begin position="1"/>
        <end position="16"/>
    </location>
</feature>
<reference evidence="2 3" key="1">
    <citation type="submission" date="2019-05" db="EMBL/GenBank/DDBJ databases">
        <authorList>
            <person name="Pankratov T."/>
            <person name="Grouzdev D."/>
        </authorList>
    </citation>
    <scope>NUCLEOTIDE SEQUENCE [LARGE SCALE GENOMIC DNA]</scope>
    <source>
        <strain evidence="2 3">KEBCLARHB70R</strain>
    </source>
</reference>
<gene>
    <name evidence="2" type="ORF">FE263_12170</name>
</gene>
<proteinExistence type="predicted"/>
<sequence>MRRGLLAVLMALPALAGCAAGAPGRGIPPACPFAGQTRQLRIELYFGLDRPDGRPISETEWRDFVAREVTPRFPDGLSELAAGGQWRDRVSNRIGREPSRILLLVVPASTDLAARVEGMTADYRRLFDQQSVGVVSVPVCAGF</sequence>
<evidence type="ECO:0000256" key="1">
    <source>
        <dbReference type="SAM" id="SignalP"/>
    </source>
</evidence>
<comment type="caution">
    <text evidence="2">The sequence shown here is derived from an EMBL/GenBank/DDBJ whole genome shotgun (WGS) entry which is preliminary data.</text>
</comment>
<dbReference type="InterPro" id="IPR021957">
    <property type="entry name" value="DUF3574"/>
</dbReference>
<protein>
    <submittedName>
        <fullName evidence="2">DUF3574 domain-containing protein</fullName>
    </submittedName>
</protein>
<dbReference type="PROSITE" id="PS51257">
    <property type="entry name" value="PROKAR_LIPOPROTEIN"/>
    <property type="match status" value="1"/>
</dbReference>
<feature type="chain" id="PRO_5024354273" evidence="1">
    <location>
        <begin position="17"/>
        <end position="143"/>
    </location>
</feature>
<name>A0A5R9J718_9PROT</name>
<dbReference type="Proteomes" id="UP000305654">
    <property type="component" value="Unassembled WGS sequence"/>
</dbReference>
<evidence type="ECO:0000313" key="3">
    <source>
        <dbReference type="Proteomes" id="UP000305654"/>
    </source>
</evidence>
<organism evidence="2 3">
    <name type="scientific">Lichenicoccus roseus</name>
    <dbReference type="NCBI Taxonomy" id="2683649"/>
    <lineage>
        <taxon>Bacteria</taxon>
        <taxon>Pseudomonadati</taxon>
        <taxon>Pseudomonadota</taxon>
        <taxon>Alphaproteobacteria</taxon>
        <taxon>Acetobacterales</taxon>
        <taxon>Acetobacteraceae</taxon>
        <taxon>Lichenicoccus</taxon>
    </lineage>
</organism>